<sequence>MSFVPHSTKDNLKENPYYVRMLAEYLLLNAKSALNMYKYNENLKEKYFTLDKIPEMMDRFRQLYCVDIGNHTRAIIALVIIGDIQSRQCYLEDGLIGDDPNKRRLTNYLHCEDLNLKETIETLILSPYLEERFPQPTFNVSLKPHEGNDYIWILPRVGDILLSSNNSPGMTFFLFGIEDEPVFARTGSWWKPVFLTHPLISKDIWVIILDEKDHIVKNTEDFVPTTVQAFIETDERGDIVDRIQKTLIQ</sequence>
<protein>
    <submittedName>
        <fullName evidence="1">Uncharacterized protein</fullName>
    </submittedName>
</protein>
<proteinExistence type="predicted"/>
<reference evidence="1" key="1">
    <citation type="journal article" date="2019" name="MBio">
        <title>Virus Genomes from Deep Sea Sediments Expand the Ocean Megavirome and Support Independent Origins of Viral Gigantism.</title>
        <authorList>
            <person name="Backstrom D."/>
            <person name="Yutin N."/>
            <person name="Jorgensen S.L."/>
            <person name="Dharamshi J."/>
            <person name="Homa F."/>
            <person name="Zaremba-Niedwiedzka K."/>
            <person name="Spang A."/>
            <person name="Wolf Y.I."/>
            <person name="Koonin E.V."/>
            <person name="Ettema T.J."/>
        </authorList>
    </citation>
    <scope>NUCLEOTIDE SEQUENCE</scope>
</reference>
<gene>
    <name evidence="1" type="ORF">LCMAC101_06180</name>
</gene>
<name>A0A481YRZ4_9VIRU</name>
<evidence type="ECO:0000313" key="1">
    <source>
        <dbReference type="EMBL" id="QBK86023.1"/>
    </source>
</evidence>
<accession>A0A481YRZ4</accession>
<organism evidence="1">
    <name type="scientific">Marseillevirus LCMAC101</name>
    <dbReference type="NCBI Taxonomy" id="2506602"/>
    <lineage>
        <taxon>Viruses</taxon>
        <taxon>Varidnaviria</taxon>
        <taxon>Bamfordvirae</taxon>
        <taxon>Nucleocytoviricota</taxon>
        <taxon>Megaviricetes</taxon>
        <taxon>Pimascovirales</taxon>
        <taxon>Pimascovirales incertae sedis</taxon>
        <taxon>Marseilleviridae</taxon>
    </lineage>
</organism>
<dbReference type="EMBL" id="MK500328">
    <property type="protein sequence ID" value="QBK86023.1"/>
    <property type="molecule type" value="Genomic_DNA"/>
</dbReference>